<keyword evidence="4" id="KW-1185">Reference proteome</keyword>
<evidence type="ECO:0000313" key="4">
    <source>
        <dbReference type="Proteomes" id="UP000656881"/>
    </source>
</evidence>
<sequence>MSGILTVLITRAFLALAGYPKLGSKDPDATVHISHMLWGGLLMALSQIALLGLAGRRLRRGAALVGGVGFGLFIDQVGKQVSNEGYLYAPAAGLIYLSFAVLVVIAWRADDKLPGGRREAPDVAAATRTSQAAELLLHGVDDGLTAAEKARARLLLAGSPRETDRALLRALDTLPQREPKVRAWHGAWEEICRRFGGLAARTGVVRAAVVLAVLFGFLRLGRLAASGLGGPDSEREWNALVVAMACAAVTWGLYVHAVRKLRRDRPAAFRALRTGVLIDLLPGQVLNFTIHQFSAVQDLVLDVLLLAVVTAELRRMDRPAADRRETRDAGDFPALMTGRAPAR</sequence>
<organism evidence="3 4">
    <name type="scientific">Streptomyces lasiicapitis</name>
    <dbReference type="NCBI Taxonomy" id="1923961"/>
    <lineage>
        <taxon>Bacteria</taxon>
        <taxon>Bacillati</taxon>
        <taxon>Actinomycetota</taxon>
        <taxon>Actinomycetes</taxon>
        <taxon>Kitasatosporales</taxon>
        <taxon>Streptomycetaceae</taxon>
        <taxon>Streptomyces</taxon>
    </lineage>
</organism>
<reference evidence="4" key="1">
    <citation type="journal article" date="2019" name="Int. J. Syst. Evol. Microbiol.">
        <title>The Global Catalogue of Microorganisms (GCM) 10K type strain sequencing project: providing services to taxonomists for standard genome sequencing and annotation.</title>
        <authorList>
            <consortium name="The Broad Institute Genomics Platform"/>
            <consortium name="The Broad Institute Genome Sequencing Center for Infectious Disease"/>
            <person name="Wu L."/>
            <person name="Ma J."/>
        </authorList>
    </citation>
    <scope>NUCLEOTIDE SEQUENCE [LARGE SCALE GENOMIC DNA]</scope>
    <source>
        <strain evidence="4">CGMCC 4.7349</strain>
    </source>
</reference>
<feature type="transmembrane region" description="Helical" evidence="2">
    <location>
        <begin position="33"/>
        <end position="54"/>
    </location>
</feature>
<accession>A0ABQ2MH55</accession>
<keyword evidence="2" id="KW-1133">Transmembrane helix</keyword>
<proteinExistence type="predicted"/>
<gene>
    <name evidence="3" type="ORF">GCM10012286_56140</name>
</gene>
<protein>
    <recommendedName>
        <fullName evidence="5">Integral membrane protein</fullName>
    </recommendedName>
</protein>
<feature type="transmembrane region" description="Helical" evidence="2">
    <location>
        <begin position="61"/>
        <end position="79"/>
    </location>
</feature>
<keyword evidence="2" id="KW-0472">Membrane</keyword>
<evidence type="ECO:0000256" key="1">
    <source>
        <dbReference type="SAM" id="MobiDB-lite"/>
    </source>
</evidence>
<dbReference type="Proteomes" id="UP000656881">
    <property type="component" value="Unassembled WGS sequence"/>
</dbReference>
<comment type="caution">
    <text evidence="3">The sequence shown here is derived from an EMBL/GenBank/DDBJ whole genome shotgun (WGS) entry which is preliminary data.</text>
</comment>
<dbReference type="EMBL" id="BMNG01000013">
    <property type="protein sequence ID" value="GGO52044.1"/>
    <property type="molecule type" value="Genomic_DNA"/>
</dbReference>
<feature type="transmembrane region" description="Helical" evidence="2">
    <location>
        <begin position="237"/>
        <end position="255"/>
    </location>
</feature>
<feature type="transmembrane region" description="Helical" evidence="2">
    <location>
        <begin position="203"/>
        <end position="225"/>
    </location>
</feature>
<evidence type="ECO:0008006" key="5">
    <source>
        <dbReference type="Google" id="ProtNLM"/>
    </source>
</evidence>
<name>A0ABQ2MH55_9ACTN</name>
<evidence type="ECO:0000256" key="2">
    <source>
        <dbReference type="SAM" id="Phobius"/>
    </source>
</evidence>
<feature type="compositionally biased region" description="Basic and acidic residues" evidence="1">
    <location>
        <begin position="319"/>
        <end position="330"/>
    </location>
</feature>
<feature type="transmembrane region" description="Helical" evidence="2">
    <location>
        <begin position="85"/>
        <end position="107"/>
    </location>
</feature>
<keyword evidence="2" id="KW-0812">Transmembrane</keyword>
<feature type="region of interest" description="Disordered" evidence="1">
    <location>
        <begin position="319"/>
        <end position="343"/>
    </location>
</feature>
<evidence type="ECO:0000313" key="3">
    <source>
        <dbReference type="EMBL" id="GGO52044.1"/>
    </source>
</evidence>